<dbReference type="Gene3D" id="3.40.630.30">
    <property type="match status" value="1"/>
</dbReference>
<comment type="caution">
    <text evidence="2">The sequence shown here is derived from an EMBL/GenBank/DDBJ whole genome shotgun (WGS) entry which is preliminary data.</text>
</comment>
<gene>
    <name evidence="2" type="ORF">SM757_02195</name>
</gene>
<name>A0ABU5I8Y1_9BURK</name>
<dbReference type="SUPFAM" id="SSF55729">
    <property type="entry name" value="Acyl-CoA N-acyltransferases (Nat)"/>
    <property type="match status" value="1"/>
</dbReference>
<dbReference type="InterPro" id="IPR016181">
    <property type="entry name" value="Acyl_CoA_acyltransferase"/>
</dbReference>
<keyword evidence="3" id="KW-1185">Reference proteome</keyword>
<evidence type="ECO:0000313" key="2">
    <source>
        <dbReference type="EMBL" id="MDZ5455377.1"/>
    </source>
</evidence>
<evidence type="ECO:0000259" key="1">
    <source>
        <dbReference type="PROSITE" id="PS51186"/>
    </source>
</evidence>
<dbReference type="InterPro" id="IPR000182">
    <property type="entry name" value="GNAT_dom"/>
</dbReference>
<reference evidence="2 3" key="1">
    <citation type="submission" date="2023-11" db="EMBL/GenBank/DDBJ databases">
        <title>Draft genome of Azohydromonas lata strain H1 (DSM1123), a polyhydroxyalkanoate producer.</title>
        <authorList>
            <person name="Traversa D."/>
            <person name="D'Addabbo P."/>
            <person name="Pazzani C."/>
            <person name="Manzari C."/>
            <person name="Chiara M."/>
            <person name="Scrascia M."/>
        </authorList>
    </citation>
    <scope>NUCLEOTIDE SEQUENCE [LARGE SCALE GENOMIC DNA]</scope>
    <source>
        <strain evidence="2 3">H1</strain>
    </source>
</reference>
<dbReference type="Proteomes" id="UP001293718">
    <property type="component" value="Unassembled WGS sequence"/>
</dbReference>
<dbReference type="EMBL" id="JAXOJX010000002">
    <property type="protein sequence ID" value="MDZ5455377.1"/>
    <property type="molecule type" value="Genomic_DNA"/>
</dbReference>
<organism evidence="2 3">
    <name type="scientific">Azohydromonas lata</name>
    <dbReference type="NCBI Taxonomy" id="45677"/>
    <lineage>
        <taxon>Bacteria</taxon>
        <taxon>Pseudomonadati</taxon>
        <taxon>Pseudomonadota</taxon>
        <taxon>Betaproteobacteria</taxon>
        <taxon>Burkholderiales</taxon>
        <taxon>Sphaerotilaceae</taxon>
        <taxon>Azohydromonas</taxon>
    </lineage>
</organism>
<dbReference type="CDD" id="cd04301">
    <property type="entry name" value="NAT_SF"/>
    <property type="match status" value="1"/>
</dbReference>
<dbReference type="PROSITE" id="PS51186">
    <property type="entry name" value="GNAT"/>
    <property type="match status" value="1"/>
</dbReference>
<dbReference type="RefSeq" id="WP_322464229.1">
    <property type="nucleotide sequence ID" value="NZ_JAXOJX010000002.1"/>
</dbReference>
<sequence length="218" mass="24314">MSASPSQPIQRPAGALRPAWVPIRSLAVRHRPLIVAHLLALSDNDRYLRFGYAASDEQVRRYVDGIDFGRDEVVGIFDEALELVAMAHLAYIAGHDGGAPMAEFGVSVSTRARGRGWGSRLFDRAVLHARNWGAEMMIIHALTENTPMLRIARKAGARIEREGGEAQALLRLPAEDAKSRMDALVAQQAGEFDYQVKLQALRVQQWWRMMLRRTSATN</sequence>
<evidence type="ECO:0000313" key="3">
    <source>
        <dbReference type="Proteomes" id="UP001293718"/>
    </source>
</evidence>
<accession>A0ABU5I8Y1</accession>
<proteinExistence type="predicted"/>
<feature type="domain" description="N-acetyltransferase" evidence="1">
    <location>
        <begin position="28"/>
        <end position="175"/>
    </location>
</feature>
<protein>
    <submittedName>
        <fullName evidence="2">GNAT family N-acetyltransferase</fullName>
    </submittedName>
</protein>
<dbReference type="Pfam" id="PF00583">
    <property type="entry name" value="Acetyltransf_1"/>
    <property type="match status" value="1"/>
</dbReference>